<evidence type="ECO:0000313" key="3">
    <source>
        <dbReference type="Proteomes" id="UP000253529"/>
    </source>
</evidence>
<reference evidence="2 3" key="1">
    <citation type="submission" date="2018-06" db="EMBL/GenBank/DDBJ databases">
        <title>Genomic Encyclopedia of Type Strains, Phase IV (KMG-IV): sequencing the most valuable type-strain genomes for metagenomic binning, comparative biology and taxonomic classification.</title>
        <authorList>
            <person name="Goeker M."/>
        </authorList>
    </citation>
    <scope>NUCLEOTIDE SEQUENCE [LARGE SCALE GENOMIC DNA]</scope>
    <source>
        <strain evidence="2 3">DSM 24875</strain>
    </source>
</reference>
<feature type="region of interest" description="Disordered" evidence="1">
    <location>
        <begin position="1"/>
        <end position="50"/>
    </location>
</feature>
<gene>
    <name evidence="2" type="ORF">DFR50_11511</name>
</gene>
<dbReference type="Proteomes" id="UP000253529">
    <property type="component" value="Unassembled WGS sequence"/>
</dbReference>
<proteinExistence type="predicted"/>
<dbReference type="AlphaFoldDB" id="A0A366FB52"/>
<protein>
    <submittedName>
        <fullName evidence="2">Uncharacterized protein</fullName>
    </submittedName>
</protein>
<accession>A0A366FB52</accession>
<evidence type="ECO:0000256" key="1">
    <source>
        <dbReference type="SAM" id="MobiDB-lite"/>
    </source>
</evidence>
<feature type="compositionally biased region" description="Basic and acidic residues" evidence="1">
    <location>
        <begin position="21"/>
        <end position="45"/>
    </location>
</feature>
<dbReference type="EMBL" id="QNRK01000015">
    <property type="protein sequence ID" value="RBP11904.1"/>
    <property type="molecule type" value="Genomic_DNA"/>
</dbReference>
<organism evidence="2 3">
    <name type="scientific">Roseiarcus fermentans</name>
    <dbReference type="NCBI Taxonomy" id="1473586"/>
    <lineage>
        <taxon>Bacteria</taxon>
        <taxon>Pseudomonadati</taxon>
        <taxon>Pseudomonadota</taxon>
        <taxon>Alphaproteobacteria</taxon>
        <taxon>Hyphomicrobiales</taxon>
        <taxon>Roseiarcaceae</taxon>
        <taxon>Roseiarcus</taxon>
    </lineage>
</organism>
<evidence type="ECO:0000313" key="2">
    <source>
        <dbReference type="EMBL" id="RBP11904.1"/>
    </source>
</evidence>
<keyword evidence="3" id="KW-1185">Reference proteome</keyword>
<sequence length="76" mass="8164">MPRFAAAERRSRAAARAPANTRDRERPGARDLREPPPGARKEVVNRGRCGVTSRQEKKWLAGIRAANGATGVDAAG</sequence>
<comment type="caution">
    <text evidence="2">The sequence shown here is derived from an EMBL/GenBank/DDBJ whole genome shotgun (WGS) entry which is preliminary data.</text>
</comment>
<name>A0A366FB52_9HYPH</name>
<feature type="compositionally biased region" description="Basic and acidic residues" evidence="1">
    <location>
        <begin position="1"/>
        <end position="11"/>
    </location>
</feature>